<evidence type="ECO:0000313" key="1">
    <source>
        <dbReference type="EMBL" id="MBX59890.1"/>
    </source>
</evidence>
<accession>A0A2P2PYU6</accession>
<organism evidence="1">
    <name type="scientific">Rhizophora mucronata</name>
    <name type="common">Asiatic mangrove</name>
    <dbReference type="NCBI Taxonomy" id="61149"/>
    <lineage>
        <taxon>Eukaryota</taxon>
        <taxon>Viridiplantae</taxon>
        <taxon>Streptophyta</taxon>
        <taxon>Embryophyta</taxon>
        <taxon>Tracheophyta</taxon>
        <taxon>Spermatophyta</taxon>
        <taxon>Magnoliopsida</taxon>
        <taxon>eudicotyledons</taxon>
        <taxon>Gunneridae</taxon>
        <taxon>Pentapetalae</taxon>
        <taxon>rosids</taxon>
        <taxon>fabids</taxon>
        <taxon>Malpighiales</taxon>
        <taxon>Rhizophoraceae</taxon>
        <taxon>Rhizophora</taxon>
    </lineage>
</organism>
<sequence length="17" mass="2126">MSYIYSKFRHCTLYLIS</sequence>
<protein>
    <submittedName>
        <fullName evidence="1">Uncharacterized protein</fullName>
    </submittedName>
</protein>
<name>A0A2P2PYU6_RHIMU</name>
<dbReference type="EMBL" id="GGEC01079406">
    <property type="protein sequence ID" value="MBX59890.1"/>
    <property type="molecule type" value="Transcribed_RNA"/>
</dbReference>
<reference evidence="1" key="1">
    <citation type="submission" date="2018-02" db="EMBL/GenBank/DDBJ databases">
        <title>Rhizophora mucronata_Transcriptome.</title>
        <authorList>
            <person name="Meera S.P."/>
            <person name="Sreeshan A."/>
            <person name="Augustine A."/>
        </authorList>
    </citation>
    <scope>NUCLEOTIDE SEQUENCE</scope>
    <source>
        <tissue evidence="1">Leaf</tissue>
    </source>
</reference>
<dbReference type="AlphaFoldDB" id="A0A2P2PYU6"/>
<proteinExistence type="predicted"/>